<reference evidence="6" key="1">
    <citation type="submission" date="2015-02" db="EMBL/GenBank/DDBJ databases">
        <title>Genome sequencing for Strongylocentrotus purpuratus.</title>
        <authorList>
            <person name="Murali S."/>
            <person name="Liu Y."/>
            <person name="Vee V."/>
            <person name="English A."/>
            <person name="Wang M."/>
            <person name="Skinner E."/>
            <person name="Han Y."/>
            <person name="Muzny D.M."/>
            <person name="Worley K.C."/>
            <person name="Gibbs R.A."/>
        </authorList>
    </citation>
    <scope>NUCLEOTIDE SEQUENCE</scope>
</reference>
<evidence type="ECO:0000313" key="5">
    <source>
        <dbReference type="EnsemblMetazoa" id="XP_030830995"/>
    </source>
</evidence>
<organism evidence="5 6">
    <name type="scientific">Strongylocentrotus purpuratus</name>
    <name type="common">Purple sea urchin</name>
    <dbReference type="NCBI Taxonomy" id="7668"/>
    <lineage>
        <taxon>Eukaryota</taxon>
        <taxon>Metazoa</taxon>
        <taxon>Echinodermata</taxon>
        <taxon>Eleutherozoa</taxon>
        <taxon>Echinozoa</taxon>
        <taxon>Echinoidea</taxon>
        <taxon>Euechinoidea</taxon>
        <taxon>Echinacea</taxon>
        <taxon>Camarodonta</taxon>
        <taxon>Echinidea</taxon>
        <taxon>Strongylocentrotidae</taxon>
        <taxon>Strongylocentrotus</taxon>
    </lineage>
</organism>
<dbReference type="InterPro" id="IPR002213">
    <property type="entry name" value="UDP_glucos_trans"/>
</dbReference>
<name>A0A7M7N612_STRPU</name>
<dbReference type="PANTHER" id="PTHR48043">
    <property type="entry name" value="EG:EG0003.4 PROTEIN-RELATED"/>
    <property type="match status" value="1"/>
</dbReference>
<dbReference type="KEGG" id="spu:589187"/>
<evidence type="ECO:0000256" key="1">
    <source>
        <dbReference type="ARBA" id="ARBA00009995"/>
    </source>
</evidence>
<dbReference type="FunFam" id="3.40.50.2000:FF:000205">
    <property type="entry name" value="UDP-glucuronosyltransferase"/>
    <property type="match status" value="1"/>
</dbReference>
<proteinExistence type="inferred from homology"/>
<dbReference type="Proteomes" id="UP000007110">
    <property type="component" value="Unassembled WGS sequence"/>
</dbReference>
<dbReference type="EnsemblMetazoa" id="XM_030975135">
    <property type="protein sequence ID" value="XP_030830995"/>
    <property type="gene ID" value="LOC589187"/>
</dbReference>
<evidence type="ECO:0000256" key="3">
    <source>
        <dbReference type="ARBA" id="ARBA00022679"/>
    </source>
</evidence>
<dbReference type="AlphaFoldDB" id="A0A7M7N612"/>
<dbReference type="CDD" id="cd03784">
    <property type="entry name" value="GT1_Gtf-like"/>
    <property type="match status" value="1"/>
</dbReference>
<feature type="transmembrane region" description="Helical" evidence="4">
    <location>
        <begin position="25"/>
        <end position="41"/>
    </location>
</feature>
<accession>A0A7M7N612</accession>
<dbReference type="RefSeq" id="XP_030830995.1">
    <property type="nucleotide sequence ID" value="XM_030975135.1"/>
</dbReference>
<comment type="similarity">
    <text evidence="1">Belongs to the UDP-glycosyltransferase family.</text>
</comment>
<dbReference type="PANTHER" id="PTHR48043:SF145">
    <property type="entry name" value="FI06409P-RELATED"/>
    <property type="match status" value="1"/>
</dbReference>
<evidence type="ECO:0000313" key="6">
    <source>
        <dbReference type="Proteomes" id="UP000007110"/>
    </source>
</evidence>
<keyword evidence="6" id="KW-1185">Reference proteome</keyword>
<evidence type="ECO:0008006" key="7">
    <source>
        <dbReference type="Google" id="ProtNLM"/>
    </source>
</evidence>
<feature type="transmembrane region" description="Helical" evidence="4">
    <location>
        <begin position="519"/>
        <end position="546"/>
    </location>
</feature>
<dbReference type="Pfam" id="PF00201">
    <property type="entry name" value="UDPGT"/>
    <property type="match status" value="1"/>
</dbReference>
<dbReference type="OrthoDB" id="5835829at2759"/>
<dbReference type="FunFam" id="3.40.50.2000:FF:000021">
    <property type="entry name" value="UDP-glucuronosyltransferase"/>
    <property type="match status" value="1"/>
</dbReference>
<dbReference type="FunCoup" id="A0A7M7N612">
    <property type="interactions" value="290"/>
</dbReference>
<dbReference type="InterPro" id="IPR050271">
    <property type="entry name" value="UDP-glycosyltransferase"/>
</dbReference>
<evidence type="ECO:0000256" key="4">
    <source>
        <dbReference type="SAM" id="Phobius"/>
    </source>
</evidence>
<dbReference type="GeneID" id="589187"/>
<dbReference type="GO" id="GO:0008194">
    <property type="term" value="F:UDP-glycosyltransferase activity"/>
    <property type="evidence" value="ECO:0000318"/>
    <property type="project" value="GO_Central"/>
</dbReference>
<keyword evidence="4" id="KW-1133">Transmembrane helix</keyword>
<protein>
    <recommendedName>
        <fullName evidence="7">UDP-glycosyltransferases domain-containing protein</fullName>
    </recommendedName>
</protein>
<keyword evidence="4" id="KW-0472">Membrane</keyword>
<keyword evidence="3" id="KW-0808">Transferase</keyword>
<keyword evidence="2" id="KW-0328">Glycosyltransferase</keyword>
<reference evidence="5" key="2">
    <citation type="submission" date="2021-01" db="UniProtKB">
        <authorList>
            <consortium name="EnsemblMetazoa"/>
        </authorList>
    </citation>
    <scope>IDENTIFICATION</scope>
</reference>
<keyword evidence="4" id="KW-0812">Transmembrane</keyword>
<evidence type="ECO:0000256" key="2">
    <source>
        <dbReference type="ARBA" id="ARBA00022676"/>
    </source>
</evidence>
<dbReference type="Gene3D" id="3.40.50.2000">
    <property type="entry name" value="Glycogen Phosphorylase B"/>
    <property type="match status" value="2"/>
</dbReference>
<dbReference type="InParanoid" id="A0A7M7N612"/>
<dbReference type="SUPFAM" id="SSF53756">
    <property type="entry name" value="UDP-Glycosyltransferase/glycogen phosphorylase"/>
    <property type="match status" value="1"/>
</dbReference>
<sequence length="564" mass="63651">MRLCLVTSFCFCTMACLSLQRRITLILIVICMILTVVLSSRHDNKQNGRRHNILVSMTDPTSMHSRTSQMAVVSKGLLERGHSITILVPSNKGIKGFEGAFDHAVVYDVAFEQSDVDELKAEMMRTALGVGVPDDESGWNPLRPLSIVNGYLKFFTTSCTGFFGNQSIVEQLQHSKFDLMIHIAMNPCDFLVAESLNIPYVTMTSSIRQTLFDEDTVSIPIPSSYVPFSLSKSFTDDMSFLQRTSNLLFRHVIGPCLKLYAHSMFRDIQMKYNISVDKAFDELTSGSELWLAHIDFSLDFPRPTGPGWIPVGGLLRYEPKPIPQDLENFVQGAGKHGVIIFSLGSMVTSLMDDELNELFAKVFSELPQRVLWRYVGPKPRNLGDNTRVMEWLPQNDLLGHPQTRLLIYHGGINGVYEALYHKVPMVLLPIFADQPAMGARVTKKGMGVVLDRAKLTHETIKNAIEEVINNPKYKTNVEHYGSIHHDTIASPLDTAVFWIEHVLKFGGDHLRLRGRDLNFFVLNSFDVLAFFIVICLVILYVNYLILRTCYRCCCGRGTRKPKSD</sequence>